<organism evidence="2 3">
    <name type="scientific">Fulvimarina endophytica</name>
    <dbReference type="NCBI Taxonomy" id="2293836"/>
    <lineage>
        <taxon>Bacteria</taxon>
        <taxon>Pseudomonadati</taxon>
        <taxon>Pseudomonadota</taxon>
        <taxon>Alphaproteobacteria</taxon>
        <taxon>Hyphomicrobiales</taxon>
        <taxon>Aurantimonadaceae</taxon>
        <taxon>Fulvimarina</taxon>
    </lineage>
</organism>
<evidence type="ECO:0000256" key="1">
    <source>
        <dbReference type="SAM" id="MobiDB-lite"/>
    </source>
</evidence>
<dbReference type="EMBL" id="QURL01000005">
    <property type="protein sequence ID" value="RFC62731.1"/>
    <property type="molecule type" value="Genomic_DNA"/>
</dbReference>
<reference evidence="2 3" key="1">
    <citation type="submission" date="2018-08" db="EMBL/GenBank/DDBJ databases">
        <title>Fulvimarina sp. 85, whole genome shotgun sequence.</title>
        <authorList>
            <person name="Tuo L."/>
        </authorList>
    </citation>
    <scope>NUCLEOTIDE SEQUENCE [LARGE SCALE GENOMIC DNA]</scope>
    <source>
        <strain evidence="2 3">85</strain>
    </source>
</reference>
<feature type="compositionally biased region" description="Basic residues" evidence="1">
    <location>
        <begin position="14"/>
        <end position="25"/>
    </location>
</feature>
<comment type="caution">
    <text evidence="2">The sequence shown here is derived from an EMBL/GenBank/DDBJ whole genome shotgun (WGS) entry which is preliminary data.</text>
</comment>
<protein>
    <submittedName>
        <fullName evidence="2">Uncharacterized protein</fullName>
    </submittedName>
</protein>
<gene>
    <name evidence="2" type="ORF">DYI37_12195</name>
</gene>
<sequence>MNGEAGMTVDRERRRLGRHDQPRHRPGGEGEARRVVLDDHEVEILRNPDADRRDSFSWSLVSSRNGYWYVVDYVGTPEQAERLARGLVAPNVASHGIRTAFELRTVNLTADVTLATGQASIELPLLRVLIVPDDSLFRAGNVHRLSLNPGIVIPSDAAERSRNEARGRESASYAAVIEERDARMWRACGETAEPPTTCY</sequence>
<keyword evidence="3" id="KW-1185">Reference proteome</keyword>
<accession>A0A371X0H8</accession>
<evidence type="ECO:0000313" key="3">
    <source>
        <dbReference type="Proteomes" id="UP000264310"/>
    </source>
</evidence>
<dbReference type="Proteomes" id="UP000264310">
    <property type="component" value="Unassembled WGS sequence"/>
</dbReference>
<proteinExistence type="predicted"/>
<feature type="region of interest" description="Disordered" evidence="1">
    <location>
        <begin position="1"/>
        <end position="33"/>
    </location>
</feature>
<dbReference type="AlphaFoldDB" id="A0A371X0H8"/>
<evidence type="ECO:0000313" key="2">
    <source>
        <dbReference type="EMBL" id="RFC62731.1"/>
    </source>
</evidence>
<name>A0A371X0H8_9HYPH</name>